<dbReference type="EMBL" id="JAALHA020000025">
    <property type="protein sequence ID" value="MDR9899504.1"/>
    <property type="molecule type" value="Genomic_DNA"/>
</dbReference>
<keyword evidence="2" id="KW-0479">Metal-binding</keyword>
<comment type="cofactor">
    <cofactor evidence="1">
        <name>L-ascorbate</name>
        <dbReference type="ChEBI" id="CHEBI:38290"/>
    </cofactor>
</comment>
<evidence type="ECO:0000256" key="1">
    <source>
        <dbReference type="ARBA" id="ARBA00001961"/>
    </source>
</evidence>
<evidence type="ECO:0000256" key="2">
    <source>
        <dbReference type="ARBA" id="ARBA00022723"/>
    </source>
</evidence>
<dbReference type="GO" id="GO:0005506">
    <property type="term" value="F:iron ion binding"/>
    <property type="evidence" value="ECO:0007669"/>
    <property type="project" value="InterPro"/>
</dbReference>
<reference evidence="9" key="1">
    <citation type="journal article" date="2021" name="Science">
        <title>Hunting the eagle killer: A cyanobacterial neurotoxin causes vacuolar myelinopathy.</title>
        <authorList>
            <person name="Breinlinger S."/>
            <person name="Phillips T.J."/>
            <person name="Haram B.N."/>
            <person name="Mares J."/>
            <person name="Martinez Yerena J.A."/>
            <person name="Hrouzek P."/>
            <person name="Sobotka R."/>
            <person name="Henderson W.M."/>
            <person name="Schmieder P."/>
            <person name="Williams S.M."/>
            <person name="Lauderdale J.D."/>
            <person name="Wilde H.D."/>
            <person name="Gerrin W."/>
            <person name="Kust A."/>
            <person name="Washington J.W."/>
            <person name="Wagner C."/>
            <person name="Geier B."/>
            <person name="Liebeke M."/>
            <person name="Enke H."/>
            <person name="Niedermeyer T.H.J."/>
            <person name="Wilde S.B."/>
        </authorList>
    </citation>
    <scope>NUCLEOTIDE SEQUENCE [LARGE SCALE GENOMIC DNA]</scope>
    <source>
        <strain evidence="9">Thurmond2011</strain>
    </source>
</reference>
<evidence type="ECO:0000256" key="5">
    <source>
        <dbReference type="ARBA" id="ARBA00023002"/>
    </source>
</evidence>
<dbReference type="AlphaFoldDB" id="A0AAP5IE11"/>
<keyword evidence="3" id="KW-0847">Vitamin C</keyword>
<evidence type="ECO:0000313" key="9">
    <source>
        <dbReference type="Proteomes" id="UP000667802"/>
    </source>
</evidence>
<protein>
    <submittedName>
        <fullName evidence="8">2OG-Fe(II) oxygenase</fullName>
    </submittedName>
</protein>
<dbReference type="PANTHER" id="PTHR10869:SF246">
    <property type="entry name" value="TRANSMEMBRANE PROLYL 4-HYDROXYLASE"/>
    <property type="match status" value="1"/>
</dbReference>
<dbReference type="Pfam" id="PF13640">
    <property type="entry name" value="2OG-FeII_Oxy_3"/>
    <property type="match status" value="1"/>
</dbReference>
<accession>A0AAP5IE11</accession>
<comment type="caution">
    <text evidence="8">The sequence shown here is derived from an EMBL/GenBank/DDBJ whole genome shotgun (WGS) entry which is preliminary data.</text>
</comment>
<dbReference type="PANTHER" id="PTHR10869">
    <property type="entry name" value="PROLYL 4-HYDROXYLASE ALPHA SUBUNIT"/>
    <property type="match status" value="1"/>
</dbReference>
<evidence type="ECO:0000256" key="6">
    <source>
        <dbReference type="ARBA" id="ARBA00023004"/>
    </source>
</evidence>
<name>A0AAP5IE11_9CYAN</name>
<dbReference type="InterPro" id="IPR045054">
    <property type="entry name" value="P4HA-like"/>
</dbReference>
<dbReference type="PROSITE" id="PS51471">
    <property type="entry name" value="FE2OG_OXY"/>
    <property type="match status" value="1"/>
</dbReference>
<dbReference type="SMART" id="SM00702">
    <property type="entry name" value="P4Hc"/>
    <property type="match status" value="1"/>
</dbReference>
<keyword evidence="9" id="KW-1185">Reference proteome</keyword>
<keyword evidence="6" id="KW-0408">Iron</keyword>
<dbReference type="Gene3D" id="2.60.120.620">
    <property type="entry name" value="q2cbj1_9rhob like domain"/>
    <property type="match status" value="1"/>
</dbReference>
<sequence length="175" mass="19766">MYKLSEGIWQIVNLLTLKECDSLITKAEALGFRMARMKSQGRNNSEAFFQCSETIKKLSFRLKYALKDNADGFEFVSLKPVIEFYRYQAGEFVTAHSDAPQEIEHNVWSTLTLLIYLSEDIEGGATFFPESGIQIHPQVGTGVLFKHSLLHEGSQVLRGTKYIIRSDIATSGCFN</sequence>
<dbReference type="GO" id="GO:0004656">
    <property type="term" value="F:procollagen-proline 4-dioxygenase activity"/>
    <property type="evidence" value="ECO:0007669"/>
    <property type="project" value="TreeGrafter"/>
</dbReference>
<proteinExistence type="predicted"/>
<keyword evidence="5" id="KW-0560">Oxidoreductase</keyword>
<dbReference type="Proteomes" id="UP000667802">
    <property type="component" value="Unassembled WGS sequence"/>
</dbReference>
<feature type="domain" description="Fe2OG dioxygenase" evidence="7">
    <location>
        <begin position="74"/>
        <end position="170"/>
    </location>
</feature>
<dbReference type="InterPro" id="IPR044862">
    <property type="entry name" value="Pro_4_hyd_alph_FE2OG_OXY"/>
</dbReference>
<evidence type="ECO:0000256" key="3">
    <source>
        <dbReference type="ARBA" id="ARBA00022896"/>
    </source>
</evidence>
<dbReference type="InterPro" id="IPR006620">
    <property type="entry name" value="Pro_4_hyd_alph"/>
</dbReference>
<keyword evidence="4" id="KW-0223">Dioxygenase</keyword>
<evidence type="ECO:0000256" key="4">
    <source>
        <dbReference type="ARBA" id="ARBA00022964"/>
    </source>
</evidence>
<dbReference type="RefSeq" id="WP_208342211.1">
    <property type="nucleotide sequence ID" value="NZ_CAWQFN010000115.1"/>
</dbReference>
<dbReference type="GO" id="GO:0031418">
    <property type="term" value="F:L-ascorbic acid binding"/>
    <property type="evidence" value="ECO:0007669"/>
    <property type="project" value="UniProtKB-KW"/>
</dbReference>
<organism evidence="8 9">
    <name type="scientific">Aetokthonos hydrillicola Thurmond2011</name>
    <dbReference type="NCBI Taxonomy" id="2712845"/>
    <lineage>
        <taxon>Bacteria</taxon>
        <taxon>Bacillati</taxon>
        <taxon>Cyanobacteriota</taxon>
        <taxon>Cyanophyceae</taxon>
        <taxon>Nostocales</taxon>
        <taxon>Hapalosiphonaceae</taxon>
        <taxon>Aetokthonos</taxon>
    </lineage>
</organism>
<dbReference type="InterPro" id="IPR005123">
    <property type="entry name" value="Oxoglu/Fe-dep_dioxygenase_dom"/>
</dbReference>
<gene>
    <name evidence="8" type="ORF">G7B40_033835</name>
</gene>
<evidence type="ECO:0000313" key="8">
    <source>
        <dbReference type="EMBL" id="MDR9899504.1"/>
    </source>
</evidence>
<evidence type="ECO:0000259" key="7">
    <source>
        <dbReference type="PROSITE" id="PS51471"/>
    </source>
</evidence>